<gene>
    <name evidence="12" type="ORF">QBC35DRAFT_550532</name>
</gene>
<dbReference type="AlphaFoldDB" id="A0AAN6WHM4"/>
<keyword evidence="13" id="KW-1185">Reference proteome</keyword>
<dbReference type="EC" id="3.2.1.-" evidence="9"/>
<feature type="chain" id="PRO_5042816437" description="Glucanase" evidence="11">
    <location>
        <begin position="24"/>
        <end position="475"/>
    </location>
</feature>
<evidence type="ECO:0000256" key="2">
    <source>
        <dbReference type="ARBA" id="ARBA00006044"/>
    </source>
</evidence>
<reference evidence="12" key="1">
    <citation type="journal article" date="2023" name="Mol. Phylogenet. Evol.">
        <title>Genome-scale phylogeny and comparative genomics of the fungal order Sordariales.</title>
        <authorList>
            <person name="Hensen N."/>
            <person name="Bonometti L."/>
            <person name="Westerberg I."/>
            <person name="Brannstrom I.O."/>
            <person name="Guillou S."/>
            <person name="Cros-Aarteil S."/>
            <person name="Calhoun S."/>
            <person name="Haridas S."/>
            <person name="Kuo A."/>
            <person name="Mondo S."/>
            <person name="Pangilinan J."/>
            <person name="Riley R."/>
            <person name="LaButti K."/>
            <person name="Andreopoulos B."/>
            <person name="Lipzen A."/>
            <person name="Chen C."/>
            <person name="Yan M."/>
            <person name="Daum C."/>
            <person name="Ng V."/>
            <person name="Clum A."/>
            <person name="Steindorff A."/>
            <person name="Ohm R.A."/>
            <person name="Martin F."/>
            <person name="Silar P."/>
            <person name="Natvig D.O."/>
            <person name="Lalanne C."/>
            <person name="Gautier V."/>
            <person name="Ament-Velasquez S.L."/>
            <person name="Kruys A."/>
            <person name="Hutchinson M.I."/>
            <person name="Powell A.J."/>
            <person name="Barry K."/>
            <person name="Miller A.N."/>
            <person name="Grigoriev I.V."/>
            <person name="Debuchy R."/>
            <person name="Gladieux P."/>
            <person name="Hiltunen Thoren M."/>
            <person name="Johannesson H."/>
        </authorList>
    </citation>
    <scope>NUCLEOTIDE SEQUENCE</scope>
    <source>
        <strain evidence="12">PSN309</strain>
    </source>
</reference>
<comment type="similarity">
    <text evidence="2 9">Belongs to the glycosyl hydrolase 7 (cellulase C) family.</text>
</comment>
<feature type="signal peptide" evidence="11">
    <location>
        <begin position="1"/>
        <end position="23"/>
    </location>
</feature>
<keyword evidence="5" id="KW-0325">Glycoprotein</keyword>
<dbReference type="PROSITE" id="PS51257">
    <property type="entry name" value="PROKAR_LIPOPROTEIN"/>
    <property type="match status" value="1"/>
</dbReference>
<protein>
    <recommendedName>
        <fullName evidence="9">Glucanase</fullName>
        <ecNumber evidence="9">3.2.1.-</ecNumber>
    </recommendedName>
</protein>
<dbReference type="GO" id="GO:0030245">
    <property type="term" value="P:cellulose catabolic process"/>
    <property type="evidence" value="ECO:0007669"/>
    <property type="project" value="UniProtKB-KW"/>
</dbReference>
<keyword evidence="8 9" id="KW-0624">Polysaccharide degradation</keyword>
<dbReference type="PANTHER" id="PTHR33753">
    <property type="entry name" value="1,4-BETA-D-GLUCAN CELLOBIOHYDROLASE B"/>
    <property type="match status" value="1"/>
</dbReference>
<dbReference type="EMBL" id="MU864785">
    <property type="protein sequence ID" value="KAK4182055.1"/>
    <property type="molecule type" value="Genomic_DNA"/>
</dbReference>
<comment type="catalytic activity">
    <reaction evidence="1">
        <text>Endohydrolysis of (1-&gt;4)-beta-D-glucosidic linkages in cellulose, lichenin and cereal beta-D-glucans.</text>
        <dbReference type="EC" id="3.2.1.4"/>
    </reaction>
</comment>
<dbReference type="InterPro" id="IPR013320">
    <property type="entry name" value="ConA-like_dom_sf"/>
</dbReference>
<evidence type="ECO:0000256" key="10">
    <source>
        <dbReference type="SAM" id="MobiDB-lite"/>
    </source>
</evidence>
<accession>A0AAN6WHM4</accession>
<evidence type="ECO:0000256" key="4">
    <source>
        <dbReference type="ARBA" id="ARBA00023001"/>
    </source>
</evidence>
<dbReference type="InterPro" id="IPR037019">
    <property type="entry name" value="Glyco_hydro_7_sf"/>
</dbReference>
<dbReference type="InterPro" id="IPR001722">
    <property type="entry name" value="Glyco_hydro_7"/>
</dbReference>
<evidence type="ECO:0000256" key="7">
    <source>
        <dbReference type="ARBA" id="ARBA00023295"/>
    </source>
</evidence>
<evidence type="ECO:0000256" key="5">
    <source>
        <dbReference type="ARBA" id="ARBA00023180"/>
    </source>
</evidence>
<feature type="region of interest" description="Disordered" evidence="10">
    <location>
        <begin position="419"/>
        <end position="438"/>
    </location>
</feature>
<dbReference type="Proteomes" id="UP001302126">
    <property type="component" value="Unassembled WGS sequence"/>
</dbReference>
<dbReference type="Pfam" id="PF00840">
    <property type="entry name" value="Glyco_hydro_7"/>
    <property type="match status" value="1"/>
</dbReference>
<evidence type="ECO:0000256" key="11">
    <source>
        <dbReference type="SAM" id="SignalP"/>
    </source>
</evidence>
<reference evidence="12" key="2">
    <citation type="submission" date="2023-05" db="EMBL/GenBank/DDBJ databases">
        <authorList>
            <consortium name="Lawrence Berkeley National Laboratory"/>
            <person name="Steindorff A."/>
            <person name="Hensen N."/>
            <person name="Bonometti L."/>
            <person name="Westerberg I."/>
            <person name="Brannstrom I.O."/>
            <person name="Guillou S."/>
            <person name="Cros-Aarteil S."/>
            <person name="Calhoun S."/>
            <person name="Haridas S."/>
            <person name="Kuo A."/>
            <person name="Mondo S."/>
            <person name="Pangilinan J."/>
            <person name="Riley R."/>
            <person name="Labutti K."/>
            <person name="Andreopoulos B."/>
            <person name="Lipzen A."/>
            <person name="Chen C."/>
            <person name="Yanf M."/>
            <person name="Daum C."/>
            <person name="Ng V."/>
            <person name="Clum A."/>
            <person name="Ohm R."/>
            <person name="Martin F."/>
            <person name="Silar P."/>
            <person name="Natvig D."/>
            <person name="Lalanne C."/>
            <person name="Gautier V."/>
            <person name="Ament-Velasquez S.L."/>
            <person name="Kruys A."/>
            <person name="Hutchinson M.I."/>
            <person name="Powell A.J."/>
            <person name="Barry K."/>
            <person name="Miller A.N."/>
            <person name="Grigoriev I.V."/>
            <person name="Debuchy R."/>
            <person name="Gladieux P."/>
            <person name="Thoren M.H."/>
            <person name="Johannesson H."/>
        </authorList>
    </citation>
    <scope>NUCLEOTIDE SEQUENCE</scope>
    <source>
        <strain evidence="12">PSN309</strain>
    </source>
</reference>
<evidence type="ECO:0000256" key="1">
    <source>
        <dbReference type="ARBA" id="ARBA00000966"/>
    </source>
</evidence>
<keyword evidence="3 9" id="KW-0378">Hydrolase</keyword>
<evidence type="ECO:0000256" key="9">
    <source>
        <dbReference type="RuleBase" id="RU361164"/>
    </source>
</evidence>
<name>A0AAN6WHM4_9PEZI</name>
<proteinExistence type="inferred from homology"/>
<keyword evidence="11" id="KW-0732">Signal</keyword>
<evidence type="ECO:0000313" key="12">
    <source>
        <dbReference type="EMBL" id="KAK4182055.1"/>
    </source>
</evidence>
<keyword evidence="4 9" id="KW-0136">Cellulose degradation</keyword>
<comment type="caution">
    <text evidence="12">The sequence shown here is derived from an EMBL/GenBank/DDBJ whole genome shotgun (WGS) entry which is preliminary data.</text>
</comment>
<sequence>MARPTSTSLSTLLIFLFSCLGKAQHIGTLVPERHPSFPTQLCTASEECTTRQTFLVADALTRHFHAISDPSISCASFETISNATLCPDAATCAKNCALEGVEYGSKGVSAVGSAVTMRQYLFDGTTHRSVSPRLYLLAEGGEEYEMLRLLNQELAVDVDVSQLGCGMNGAVYLSEMEVTGNRDEERGNTAGAGYGVGYCDAQCFNTVSWINGAPNFNQTSGACCNEMDIWEANSRANVFTPHTCASPDGCGINTYNLGHREFYGPSAENVVDSSRPFTIITQFITDDDTSTGTLVEIKRVYVQDGKVMENSKQTNNEKVGGIEGGYNGVITEGYCAARNRSDFARLGGMEAMGEALGRGMVLVFSLWNSEGDFMSWLDGDDGQNGPCGETEGDPARIVRESPAVSVTFSNVRWGSVGSTFGQGGSSNGGSTGGGDDNGTGDGVFQAGVIKGGSTRLMVDGLWVGVVVLVVMIGLV</sequence>
<evidence type="ECO:0000256" key="8">
    <source>
        <dbReference type="ARBA" id="ARBA00023326"/>
    </source>
</evidence>
<dbReference type="PRINTS" id="PR00734">
    <property type="entry name" value="GLHYDRLASE7"/>
</dbReference>
<keyword evidence="6" id="KW-0119">Carbohydrate metabolism</keyword>
<dbReference type="SUPFAM" id="SSF49899">
    <property type="entry name" value="Concanavalin A-like lectins/glucanases"/>
    <property type="match status" value="1"/>
</dbReference>
<evidence type="ECO:0000313" key="13">
    <source>
        <dbReference type="Proteomes" id="UP001302126"/>
    </source>
</evidence>
<dbReference type="CDD" id="cd07999">
    <property type="entry name" value="GH7_CBH_EG"/>
    <property type="match status" value="1"/>
</dbReference>
<dbReference type="PANTHER" id="PTHR33753:SF1">
    <property type="entry name" value="ENDO-BETA-1,4-GLUCANASE CELB"/>
    <property type="match status" value="1"/>
</dbReference>
<feature type="compositionally biased region" description="Gly residues" evidence="10">
    <location>
        <begin position="420"/>
        <end position="438"/>
    </location>
</feature>
<evidence type="ECO:0000256" key="6">
    <source>
        <dbReference type="ARBA" id="ARBA00023277"/>
    </source>
</evidence>
<organism evidence="12 13">
    <name type="scientific">Podospora australis</name>
    <dbReference type="NCBI Taxonomy" id="1536484"/>
    <lineage>
        <taxon>Eukaryota</taxon>
        <taxon>Fungi</taxon>
        <taxon>Dikarya</taxon>
        <taxon>Ascomycota</taxon>
        <taxon>Pezizomycotina</taxon>
        <taxon>Sordariomycetes</taxon>
        <taxon>Sordariomycetidae</taxon>
        <taxon>Sordariales</taxon>
        <taxon>Podosporaceae</taxon>
        <taxon>Podospora</taxon>
    </lineage>
</organism>
<keyword evidence="7 9" id="KW-0326">Glycosidase</keyword>
<evidence type="ECO:0000256" key="3">
    <source>
        <dbReference type="ARBA" id="ARBA00022801"/>
    </source>
</evidence>
<dbReference type="Gene3D" id="2.70.100.10">
    <property type="entry name" value="Glycoside hydrolase, family 7, domain"/>
    <property type="match status" value="1"/>
</dbReference>
<dbReference type="GO" id="GO:0008810">
    <property type="term" value="F:cellulase activity"/>
    <property type="evidence" value="ECO:0007669"/>
    <property type="project" value="UniProtKB-EC"/>
</dbReference>